<keyword evidence="4" id="KW-1185">Reference proteome</keyword>
<evidence type="ECO:0000313" key="3">
    <source>
        <dbReference type="EMBL" id="GAA4562384.1"/>
    </source>
</evidence>
<evidence type="ECO:0000256" key="1">
    <source>
        <dbReference type="SAM" id="MobiDB-lite"/>
    </source>
</evidence>
<dbReference type="InterPro" id="IPR000182">
    <property type="entry name" value="GNAT_dom"/>
</dbReference>
<name>A0ABP8S731_9ACTN</name>
<reference evidence="4" key="1">
    <citation type="journal article" date="2019" name="Int. J. Syst. Evol. Microbiol.">
        <title>The Global Catalogue of Microorganisms (GCM) 10K type strain sequencing project: providing services to taxonomists for standard genome sequencing and annotation.</title>
        <authorList>
            <consortium name="The Broad Institute Genomics Platform"/>
            <consortium name="The Broad Institute Genome Sequencing Center for Infectious Disease"/>
            <person name="Wu L."/>
            <person name="Ma J."/>
        </authorList>
    </citation>
    <scope>NUCLEOTIDE SEQUENCE [LARGE SCALE GENOMIC DNA]</scope>
    <source>
        <strain evidence="4">JCM 3175</strain>
    </source>
</reference>
<dbReference type="PROSITE" id="PS51186">
    <property type="entry name" value="GNAT"/>
    <property type="match status" value="1"/>
</dbReference>
<dbReference type="InterPro" id="IPR016181">
    <property type="entry name" value="Acyl_CoA_acyltransferase"/>
</dbReference>
<dbReference type="InterPro" id="IPR051531">
    <property type="entry name" value="N-acetyltransferase"/>
</dbReference>
<gene>
    <name evidence="3" type="ORF">GCM10023176_03550</name>
</gene>
<comment type="caution">
    <text evidence="3">The sequence shown here is derived from an EMBL/GenBank/DDBJ whole genome shotgun (WGS) entry which is preliminary data.</text>
</comment>
<feature type="region of interest" description="Disordered" evidence="1">
    <location>
        <begin position="1"/>
        <end position="24"/>
    </location>
</feature>
<organism evidence="3 4">
    <name type="scientific">Micromonospora coerulea</name>
    <dbReference type="NCBI Taxonomy" id="47856"/>
    <lineage>
        <taxon>Bacteria</taxon>
        <taxon>Bacillati</taxon>
        <taxon>Actinomycetota</taxon>
        <taxon>Actinomycetes</taxon>
        <taxon>Micromonosporales</taxon>
        <taxon>Micromonosporaceae</taxon>
        <taxon>Micromonospora</taxon>
    </lineage>
</organism>
<accession>A0ABP8S731</accession>
<dbReference type="PANTHER" id="PTHR43792:SF1">
    <property type="entry name" value="N-ACETYLTRANSFERASE DOMAIN-CONTAINING PROTEIN"/>
    <property type="match status" value="1"/>
</dbReference>
<dbReference type="SUPFAM" id="SSF55729">
    <property type="entry name" value="Acyl-CoA N-acyltransferases (Nat)"/>
    <property type="match status" value="1"/>
</dbReference>
<dbReference type="PANTHER" id="PTHR43792">
    <property type="entry name" value="GNAT FAMILY, PUTATIVE (AFU_ORTHOLOGUE AFUA_3G00765)-RELATED-RELATED"/>
    <property type="match status" value="1"/>
</dbReference>
<proteinExistence type="predicted"/>
<dbReference type="Gene3D" id="3.40.630.30">
    <property type="match status" value="1"/>
</dbReference>
<evidence type="ECO:0000313" key="4">
    <source>
        <dbReference type="Proteomes" id="UP001500307"/>
    </source>
</evidence>
<protein>
    <submittedName>
        <fullName evidence="3">GNAT family N-acetyltransferase</fullName>
    </submittedName>
</protein>
<dbReference type="Pfam" id="PF13302">
    <property type="entry name" value="Acetyltransf_3"/>
    <property type="match status" value="1"/>
</dbReference>
<feature type="compositionally biased region" description="Low complexity" evidence="1">
    <location>
        <begin position="1"/>
        <end position="22"/>
    </location>
</feature>
<evidence type="ECO:0000259" key="2">
    <source>
        <dbReference type="PROSITE" id="PS51186"/>
    </source>
</evidence>
<dbReference type="EMBL" id="BAABGU010000001">
    <property type="protein sequence ID" value="GAA4562384.1"/>
    <property type="molecule type" value="Genomic_DNA"/>
</dbReference>
<dbReference type="Proteomes" id="UP001500307">
    <property type="component" value="Unassembled WGS sequence"/>
</dbReference>
<feature type="domain" description="N-acetyltransferase" evidence="2">
    <location>
        <begin position="41"/>
        <end position="213"/>
    </location>
</feature>
<sequence>MPGQPSAAAAPAGGPAPAAPRAATRHALRSGGMTIVSTERLVVREWTTEPADLDRIYDIYSRDEVMRWLGGGAGRLTDPAQAAERIRSWHDRYVGYGDRYGLWAVVPRAAARPAGSILLKPLPGRDGVTPTDDIEVGWHLHPDSWGHGYATEAARAVLDREFATGTRQVYAVVMAGNAASVAVARRLGMTPVGVRTDWYAGAELETFVLHRPD</sequence>